<dbReference type="AlphaFoldDB" id="W4Q6B1"/>
<proteinExistence type="predicted"/>
<accession>W4Q6B1</accession>
<dbReference type="RefSeq" id="WP_156314892.1">
    <property type="nucleotide sequence ID" value="NZ_BAUT01000043.1"/>
</dbReference>
<dbReference type="STRING" id="1236970.JCM9140_3376"/>
<protein>
    <submittedName>
        <fullName evidence="2">Uncharacterized protein</fullName>
    </submittedName>
</protein>
<comment type="caution">
    <text evidence="2">The sequence shown here is derived from an EMBL/GenBank/DDBJ whole genome shotgun (WGS) entry which is preliminary data.</text>
</comment>
<keyword evidence="3" id="KW-1185">Reference proteome</keyword>
<evidence type="ECO:0000313" key="3">
    <source>
        <dbReference type="Proteomes" id="UP000018890"/>
    </source>
</evidence>
<evidence type="ECO:0000313" key="2">
    <source>
        <dbReference type="EMBL" id="GAE27248.1"/>
    </source>
</evidence>
<evidence type="ECO:0000256" key="1">
    <source>
        <dbReference type="SAM" id="Phobius"/>
    </source>
</evidence>
<name>W4Q6B1_9BACI</name>
<gene>
    <name evidence="2" type="ORF">JCM9140_3376</name>
</gene>
<reference evidence="2" key="1">
    <citation type="journal article" date="2014" name="Genome Announc.">
        <title>Draft Genome Sequences of Three Alkaliphilic Bacillus Strains, Bacillus wakoensis JCM 9140T, Bacillus akibai JCM 9157T, and Bacillus hemicellulosilyticus JCM 9152T.</title>
        <authorList>
            <person name="Yuki M."/>
            <person name="Oshima K."/>
            <person name="Suda W."/>
            <person name="Oshida Y."/>
            <person name="Kitamura K."/>
            <person name="Iida T."/>
            <person name="Hattori M."/>
            <person name="Ohkuma M."/>
        </authorList>
    </citation>
    <scope>NUCLEOTIDE SEQUENCE [LARGE SCALE GENOMIC DNA]</scope>
    <source>
        <strain evidence="2">JCM 9140</strain>
    </source>
</reference>
<sequence length="66" mass="7668">MPNTRYVLFLSVLPWLLSFILVFTVHPIFLIFIPIVGLINTVIAKKQKPIRKCKSCHAIQRHLKVI</sequence>
<keyword evidence="1" id="KW-1133">Transmembrane helix</keyword>
<organism evidence="2 3">
    <name type="scientific">Halalkalibacter wakoensis JCM 9140</name>
    <dbReference type="NCBI Taxonomy" id="1236970"/>
    <lineage>
        <taxon>Bacteria</taxon>
        <taxon>Bacillati</taxon>
        <taxon>Bacillota</taxon>
        <taxon>Bacilli</taxon>
        <taxon>Bacillales</taxon>
        <taxon>Bacillaceae</taxon>
        <taxon>Halalkalibacter</taxon>
    </lineage>
</organism>
<keyword evidence="1" id="KW-0812">Transmembrane</keyword>
<feature type="transmembrane region" description="Helical" evidence="1">
    <location>
        <begin position="12"/>
        <end position="44"/>
    </location>
</feature>
<keyword evidence="1" id="KW-0472">Membrane</keyword>
<dbReference type="EMBL" id="BAUT01000043">
    <property type="protein sequence ID" value="GAE27248.1"/>
    <property type="molecule type" value="Genomic_DNA"/>
</dbReference>
<dbReference type="Proteomes" id="UP000018890">
    <property type="component" value="Unassembled WGS sequence"/>
</dbReference>